<dbReference type="GO" id="GO:0009431">
    <property type="term" value="C:bacterial-type flagellum basal body, MS ring"/>
    <property type="evidence" value="ECO:0007669"/>
    <property type="project" value="InterPro"/>
</dbReference>
<reference evidence="17 18" key="1">
    <citation type="submission" date="2017-03" db="EMBL/GenBank/DDBJ databases">
        <authorList>
            <person name="Afonso C.L."/>
            <person name="Miller P.J."/>
            <person name="Scott M.A."/>
            <person name="Spackman E."/>
            <person name="Goraichik I."/>
            <person name="Dimitrov K.M."/>
            <person name="Suarez D.L."/>
            <person name="Swayne D.E."/>
        </authorList>
    </citation>
    <scope>NUCLEOTIDE SEQUENCE [LARGE SCALE GENOMIC DNA]</scope>
    <source>
        <strain evidence="17">SB41UT1</strain>
    </source>
</reference>
<dbReference type="InterPro" id="IPR045851">
    <property type="entry name" value="AMP-bd_C_sf"/>
</dbReference>
<feature type="region of interest" description="Disordered" evidence="13">
    <location>
        <begin position="285"/>
        <end position="343"/>
    </location>
</feature>
<comment type="similarity">
    <text evidence="4 12">Belongs to the FliF family.</text>
</comment>
<comment type="function">
    <text evidence="1 12">The M ring may be actively involved in energy transduction.</text>
</comment>
<keyword evidence="18" id="KW-1185">Reference proteome</keyword>
<dbReference type="RefSeq" id="WP_087112074.1">
    <property type="nucleotide sequence ID" value="NZ_CBCSCN010000010.1"/>
</dbReference>
<sequence>MSTLSASTVLPALNKQLDALRSTTSGKLIPMLKQHRMLALSGAAALIAVTLTFSFWSDNSDLKPLFGRQERYDVASVIETLDSSQIPYSLHPDSGQVLVDQTVLNNARMALAANGISPDMPVGMEVLSPQGELGRSQFVEQARYAQGLEGELAKTIISLRAVRNARVHLAIPQRSSFVRDVPAPTASVFVDLFPGARLKQPQIEAIVNLVSGSVPDLTPDKVTVLDQNGNMLSTTMIDGVPDWQLEHTQKREAALAQRITNLLEPVVGPGNLRVQVSANIDFSSEEVTSENFDNEAPVVRSESISNNDQSKPVAQGVPGIDSNRTAANNTDNGAVSSSSSTQRNYELGRTITQSRKAPGTLESLSIGIVVNSLAAATDTGWSAEALETMNRLVTDAAGLQPTRGDTLSLYSLPFSAEMDLTPESPWYALLDGEYGDYIIIGLGVTALLLLGLILRLHFYRKQIRREREQVRIKTLSHKESKDAAEAGLVIAVHPDDKIIERARQLAMNHPQQVALLIEKWVDGR</sequence>
<evidence type="ECO:0000256" key="10">
    <source>
        <dbReference type="ARBA" id="ARBA00023143"/>
    </source>
</evidence>
<feature type="domain" description="Flagellar M-ring C-terminal" evidence="16">
    <location>
        <begin position="263"/>
        <end position="414"/>
    </location>
</feature>
<evidence type="ECO:0000256" key="12">
    <source>
        <dbReference type="PIRNR" id="PIRNR004862"/>
    </source>
</evidence>
<comment type="subunit">
    <text evidence="11">The basal body constitutes a major portion of the flagellar organelle and consists of four rings (L,P,S, and M) mounted on a central rod. The M ring is integral to the inner membrane of the cell and may be connected to the flagellar rod via the S ring. The S (supramembrane ring) lies just distal to the M ring. The L and P rings lie in the outer membrane and the periplasmic space, respectively.</text>
</comment>
<comment type="subcellular location">
    <subcellularLocation>
        <location evidence="2 12">Bacterial flagellum basal body</location>
    </subcellularLocation>
    <subcellularLocation>
        <location evidence="3">Cell membrane</location>
        <topology evidence="3">Multi-pass membrane protein</topology>
    </subcellularLocation>
</comment>
<gene>
    <name evidence="17" type="primary">fliF_2</name>
    <name evidence="17" type="ORF">EHSB41UT_03410</name>
</gene>
<keyword evidence="10 12" id="KW-0975">Bacterial flagellum</keyword>
<dbReference type="GO" id="GO:0071973">
    <property type="term" value="P:bacterial-type flagellum-dependent cell motility"/>
    <property type="evidence" value="ECO:0007669"/>
    <property type="project" value="InterPro"/>
</dbReference>
<dbReference type="Pfam" id="PF01514">
    <property type="entry name" value="YscJ_FliF"/>
    <property type="match status" value="1"/>
</dbReference>
<evidence type="ECO:0000313" key="18">
    <source>
        <dbReference type="Proteomes" id="UP000196573"/>
    </source>
</evidence>
<evidence type="ECO:0000259" key="15">
    <source>
        <dbReference type="Pfam" id="PF01514"/>
    </source>
</evidence>
<keyword evidence="9 14" id="KW-0472">Membrane</keyword>
<evidence type="ECO:0000256" key="11">
    <source>
        <dbReference type="ARBA" id="ARBA00025936"/>
    </source>
</evidence>
<feature type="domain" description="Flagellar M-ring N-terminal" evidence="15">
    <location>
        <begin position="59"/>
        <end position="233"/>
    </location>
</feature>
<dbReference type="GO" id="GO:0003774">
    <property type="term" value="F:cytoskeletal motor activity"/>
    <property type="evidence" value="ECO:0007669"/>
    <property type="project" value="InterPro"/>
</dbReference>
<dbReference type="AlphaFoldDB" id="A0A1X7ANF7"/>
<name>A0A1X7ANF7_9GAMM</name>
<evidence type="ECO:0000256" key="9">
    <source>
        <dbReference type="ARBA" id="ARBA00023136"/>
    </source>
</evidence>
<keyword evidence="17" id="KW-0969">Cilium</keyword>
<evidence type="ECO:0000256" key="14">
    <source>
        <dbReference type="SAM" id="Phobius"/>
    </source>
</evidence>
<evidence type="ECO:0000256" key="6">
    <source>
        <dbReference type="ARBA" id="ARBA00022475"/>
    </source>
</evidence>
<protein>
    <recommendedName>
        <fullName evidence="5 12">Flagellar M-ring protein</fullName>
    </recommendedName>
</protein>
<evidence type="ECO:0000256" key="3">
    <source>
        <dbReference type="ARBA" id="ARBA00004651"/>
    </source>
</evidence>
<organism evidence="17 18">
    <name type="scientific">Parendozoicomonas haliclonae</name>
    <dbReference type="NCBI Taxonomy" id="1960125"/>
    <lineage>
        <taxon>Bacteria</taxon>
        <taxon>Pseudomonadati</taxon>
        <taxon>Pseudomonadota</taxon>
        <taxon>Gammaproteobacteria</taxon>
        <taxon>Oceanospirillales</taxon>
        <taxon>Endozoicomonadaceae</taxon>
        <taxon>Parendozoicomonas</taxon>
    </lineage>
</organism>
<feature type="compositionally biased region" description="Polar residues" evidence="13">
    <location>
        <begin position="302"/>
        <end position="312"/>
    </location>
</feature>
<keyword evidence="17" id="KW-0282">Flagellum</keyword>
<dbReference type="PIRSF" id="PIRSF004862">
    <property type="entry name" value="FliF"/>
    <property type="match status" value="1"/>
</dbReference>
<feature type="transmembrane region" description="Helical" evidence="14">
    <location>
        <begin position="437"/>
        <end position="458"/>
    </location>
</feature>
<dbReference type="OrthoDB" id="8554211at2"/>
<dbReference type="PANTHER" id="PTHR30046">
    <property type="entry name" value="FLAGELLAR M-RING PROTEIN"/>
    <property type="match status" value="1"/>
</dbReference>
<dbReference type="PANTHER" id="PTHR30046:SF0">
    <property type="entry name" value="FLAGELLAR M-RING PROTEIN"/>
    <property type="match status" value="1"/>
</dbReference>
<evidence type="ECO:0000256" key="7">
    <source>
        <dbReference type="ARBA" id="ARBA00022692"/>
    </source>
</evidence>
<dbReference type="Proteomes" id="UP000196573">
    <property type="component" value="Unassembled WGS sequence"/>
</dbReference>
<evidence type="ECO:0000256" key="5">
    <source>
        <dbReference type="ARBA" id="ARBA00017949"/>
    </source>
</evidence>
<dbReference type="InterPro" id="IPR000067">
    <property type="entry name" value="FlgMring_FliF"/>
</dbReference>
<evidence type="ECO:0000259" key="16">
    <source>
        <dbReference type="Pfam" id="PF08345"/>
    </source>
</evidence>
<dbReference type="NCBIfam" id="TIGR00206">
    <property type="entry name" value="fliF"/>
    <property type="match status" value="1"/>
</dbReference>
<keyword evidence="8 14" id="KW-1133">Transmembrane helix</keyword>
<dbReference type="Gene3D" id="3.30.300.30">
    <property type="match status" value="1"/>
</dbReference>
<evidence type="ECO:0000313" key="17">
    <source>
        <dbReference type="EMBL" id="SMA49628.1"/>
    </source>
</evidence>
<evidence type="ECO:0000256" key="1">
    <source>
        <dbReference type="ARBA" id="ARBA00003820"/>
    </source>
</evidence>
<feature type="transmembrane region" description="Helical" evidence="14">
    <location>
        <begin position="37"/>
        <end position="56"/>
    </location>
</feature>
<keyword evidence="6" id="KW-1003">Cell membrane</keyword>
<dbReference type="InterPro" id="IPR013556">
    <property type="entry name" value="Flag_M-ring_C"/>
</dbReference>
<keyword evidence="7 14" id="KW-0812">Transmembrane</keyword>
<evidence type="ECO:0000256" key="13">
    <source>
        <dbReference type="SAM" id="MobiDB-lite"/>
    </source>
</evidence>
<evidence type="ECO:0000256" key="8">
    <source>
        <dbReference type="ARBA" id="ARBA00022989"/>
    </source>
</evidence>
<dbReference type="PRINTS" id="PR01009">
    <property type="entry name" value="FLGMRINGFLIF"/>
</dbReference>
<accession>A0A1X7ANF7</accession>
<proteinExistence type="inferred from homology"/>
<feature type="compositionally biased region" description="Polar residues" evidence="13">
    <location>
        <begin position="322"/>
        <end position="343"/>
    </location>
</feature>
<evidence type="ECO:0000256" key="4">
    <source>
        <dbReference type="ARBA" id="ARBA00007971"/>
    </source>
</evidence>
<evidence type="ECO:0000256" key="2">
    <source>
        <dbReference type="ARBA" id="ARBA00004117"/>
    </source>
</evidence>
<dbReference type="InterPro" id="IPR006182">
    <property type="entry name" value="FliF_N_dom"/>
</dbReference>
<dbReference type="EMBL" id="FWPT01000008">
    <property type="protein sequence ID" value="SMA49628.1"/>
    <property type="molecule type" value="Genomic_DNA"/>
</dbReference>
<keyword evidence="17" id="KW-0966">Cell projection</keyword>
<dbReference type="GO" id="GO:0005886">
    <property type="term" value="C:plasma membrane"/>
    <property type="evidence" value="ECO:0007669"/>
    <property type="project" value="UniProtKB-SubCell"/>
</dbReference>
<dbReference type="InterPro" id="IPR043427">
    <property type="entry name" value="YscJ/FliF"/>
</dbReference>
<dbReference type="Pfam" id="PF08345">
    <property type="entry name" value="YscJ_FliF_C"/>
    <property type="match status" value="1"/>
</dbReference>